<keyword evidence="3" id="KW-0804">Transcription</keyword>
<dbReference type="EMBL" id="JBHRTA010000009">
    <property type="protein sequence ID" value="MFC3196729.1"/>
    <property type="molecule type" value="Genomic_DNA"/>
</dbReference>
<dbReference type="InterPro" id="IPR009057">
    <property type="entry name" value="Homeodomain-like_sf"/>
</dbReference>
<evidence type="ECO:0000259" key="4">
    <source>
        <dbReference type="PROSITE" id="PS01124"/>
    </source>
</evidence>
<sequence>MKSNQPLFNDGFPTLIVMPRASDVVHLRKKEETITLSPVWICCGVIQDTHWEMPEGLEYILVFRFKPSAFYSLFGVDPAVFQSTPVQSLKDIVDIRWASVIDEMYRKETALDRVAYLNDVFAAYQTDEYLPYFLQVAIDHIEDQKGNTTVSELLARLGGKVNHKWLHRNFVKYLGISPKRYISLQRFIYAYGHFDADNSPDLFDVALKAGYYDYNHFLKEFKQYLGVAPSRYSWG</sequence>
<dbReference type="InterPro" id="IPR050204">
    <property type="entry name" value="AraC_XylS_family_regulators"/>
</dbReference>
<gene>
    <name evidence="5" type="ORF">ACFOET_03795</name>
</gene>
<dbReference type="RefSeq" id="WP_379019731.1">
    <property type="nucleotide sequence ID" value="NZ_JBHRTA010000009.1"/>
</dbReference>
<evidence type="ECO:0000313" key="5">
    <source>
        <dbReference type="EMBL" id="MFC3196729.1"/>
    </source>
</evidence>
<accession>A0ABV7JF91</accession>
<reference evidence="6" key="1">
    <citation type="journal article" date="2019" name="Int. J. Syst. Evol. Microbiol.">
        <title>The Global Catalogue of Microorganisms (GCM) 10K type strain sequencing project: providing services to taxonomists for standard genome sequencing and annotation.</title>
        <authorList>
            <consortium name="The Broad Institute Genomics Platform"/>
            <consortium name="The Broad Institute Genome Sequencing Center for Infectious Disease"/>
            <person name="Wu L."/>
            <person name="Ma J."/>
        </authorList>
    </citation>
    <scope>NUCLEOTIDE SEQUENCE [LARGE SCALE GENOMIC DNA]</scope>
    <source>
        <strain evidence="6">KCTC 52416</strain>
    </source>
</reference>
<feature type="domain" description="HTH araC/xylS-type" evidence="4">
    <location>
        <begin position="161"/>
        <end position="235"/>
    </location>
</feature>
<evidence type="ECO:0000256" key="3">
    <source>
        <dbReference type="ARBA" id="ARBA00023163"/>
    </source>
</evidence>
<dbReference type="SUPFAM" id="SSF46689">
    <property type="entry name" value="Homeodomain-like"/>
    <property type="match status" value="1"/>
</dbReference>
<evidence type="ECO:0000313" key="6">
    <source>
        <dbReference type="Proteomes" id="UP001595526"/>
    </source>
</evidence>
<dbReference type="PROSITE" id="PS01124">
    <property type="entry name" value="HTH_ARAC_FAMILY_2"/>
    <property type="match status" value="1"/>
</dbReference>
<keyword evidence="1" id="KW-0805">Transcription regulation</keyword>
<evidence type="ECO:0000256" key="1">
    <source>
        <dbReference type="ARBA" id="ARBA00023015"/>
    </source>
</evidence>
<proteinExistence type="predicted"/>
<dbReference type="Proteomes" id="UP001595526">
    <property type="component" value="Unassembled WGS sequence"/>
</dbReference>
<dbReference type="PANTHER" id="PTHR46796:SF13">
    <property type="entry name" value="HTH-TYPE TRANSCRIPTIONAL ACTIVATOR RHAS"/>
    <property type="match status" value="1"/>
</dbReference>
<comment type="caution">
    <text evidence="5">The sequence shown here is derived from an EMBL/GenBank/DDBJ whole genome shotgun (WGS) entry which is preliminary data.</text>
</comment>
<protein>
    <submittedName>
        <fullName evidence="5">Helix-turn-helix domain-containing protein</fullName>
    </submittedName>
</protein>
<dbReference type="PANTHER" id="PTHR46796">
    <property type="entry name" value="HTH-TYPE TRANSCRIPTIONAL ACTIVATOR RHAS-RELATED"/>
    <property type="match status" value="1"/>
</dbReference>
<dbReference type="Pfam" id="PF12833">
    <property type="entry name" value="HTH_18"/>
    <property type="match status" value="1"/>
</dbReference>
<dbReference type="InterPro" id="IPR018060">
    <property type="entry name" value="HTH_AraC"/>
</dbReference>
<organism evidence="5 6">
    <name type="scientific">Parapedobacter deserti</name>
    <dbReference type="NCBI Taxonomy" id="1912957"/>
    <lineage>
        <taxon>Bacteria</taxon>
        <taxon>Pseudomonadati</taxon>
        <taxon>Bacteroidota</taxon>
        <taxon>Sphingobacteriia</taxon>
        <taxon>Sphingobacteriales</taxon>
        <taxon>Sphingobacteriaceae</taxon>
        <taxon>Parapedobacter</taxon>
    </lineage>
</organism>
<dbReference type="SMART" id="SM00342">
    <property type="entry name" value="HTH_ARAC"/>
    <property type="match status" value="1"/>
</dbReference>
<dbReference type="Gene3D" id="1.10.10.60">
    <property type="entry name" value="Homeodomain-like"/>
    <property type="match status" value="1"/>
</dbReference>
<keyword evidence="2" id="KW-0238">DNA-binding</keyword>
<name>A0ABV7JF91_9SPHI</name>
<keyword evidence="6" id="KW-1185">Reference proteome</keyword>
<evidence type="ECO:0000256" key="2">
    <source>
        <dbReference type="ARBA" id="ARBA00023125"/>
    </source>
</evidence>